<keyword evidence="4" id="KW-1185">Reference proteome</keyword>
<dbReference type="PANTHER" id="PTHR12436:SF3">
    <property type="entry name" value="GERMINAL-CENTER ASSOCIATED NUCLEAR PROTEIN"/>
    <property type="match status" value="1"/>
</dbReference>
<organism evidence="3 4">
    <name type="scientific">Symbiodinium necroappetens</name>
    <dbReference type="NCBI Taxonomy" id="1628268"/>
    <lineage>
        <taxon>Eukaryota</taxon>
        <taxon>Sar</taxon>
        <taxon>Alveolata</taxon>
        <taxon>Dinophyceae</taxon>
        <taxon>Suessiales</taxon>
        <taxon>Symbiodiniaceae</taxon>
        <taxon>Symbiodinium</taxon>
    </lineage>
</organism>
<dbReference type="GO" id="GO:0006406">
    <property type="term" value="P:mRNA export from nucleus"/>
    <property type="evidence" value="ECO:0007669"/>
    <property type="project" value="TreeGrafter"/>
</dbReference>
<dbReference type="Proteomes" id="UP000601435">
    <property type="component" value="Unassembled WGS sequence"/>
</dbReference>
<evidence type="ECO:0000313" key="4">
    <source>
        <dbReference type="Proteomes" id="UP000601435"/>
    </source>
</evidence>
<feature type="region of interest" description="Disordered" evidence="1">
    <location>
        <begin position="306"/>
        <end position="329"/>
    </location>
</feature>
<dbReference type="OrthoDB" id="435358at2759"/>
<protein>
    <submittedName>
        <fullName evidence="3">Mcm3ap protein</fullName>
    </submittedName>
</protein>
<sequence length="329" mass="36256">VYAYLRDRSRAVRQDLHLQQPLSGRSLEFVECHEYCLRFEMLALFLLSHRREPGKGPSQGGYSRHLGLQAISQTIDPLLAAYQEVRCHLGDVAELRNEPAIQRFVVLLLLATSPATLPAHLADLGITVLQHPLLVSAIAACAAFLSGDYVGFLRFYKEADFLSAVALAELADLARVRQLWMLTRAYPRSIGDAVQLSALVKLLAFRDEAHARTFLVFHGLVVEDGLHPQDDCRVFLPKKGSVEEVGHPLLGQPTLPEFCNFDGPDALLLAKFACHSRSDIVLGHADPTVPQLEKAQACLPRKNDSYISLPEAPKPAASDHAPAPQKLKP</sequence>
<dbReference type="InterPro" id="IPR045107">
    <property type="entry name" value="SAC3/GANP/THP3"/>
</dbReference>
<feature type="non-terminal residue" evidence="3">
    <location>
        <position position="1"/>
    </location>
</feature>
<evidence type="ECO:0000313" key="3">
    <source>
        <dbReference type="EMBL" id="CAE7820271.1"/>
    </source>
</evidence>
<dbReference type="Pfam" id="PF03399">
    <property type="entry name" value="SAC3_GANP"/>
    <property type="match status" value="1"/>
</dbReference>
<dbReference type="InterPro" id="IPR005062">
    <property type="entry name" value="SAC3/GANP/THP3_conserved"/>
</dbReference>
<evidence type="ECO:0000259" key="2">
    <source>
        <dbReference type="Pfam" id="PF03399"/>
    </source>
</evidence>
<feature type="domain" description="SAC3/GANP/THP3 conserved" evidence="2">
    <location>
        <begin position="1"/>
        <end position="223"/>
    </location>
</feature>
<dbReference type="GO" id="GO:0070390">
    <property type="term" value="C:transcription export complex 2"/>
    <property type="evidence" value="ECO:0007669"/>
    <property type="project" value="TreeGrafter"/>
</dbReference>
<dbReference type="EMBL" id="CAJNJA010046858">
    <property type="protein sequence ID" value="CAE7820271.1"/>
    <property type="molecule type" value="Genomic_DNA"/>
</dbReference>
<comment type="caution">
    <text evidence="3">The sequence shown here is derived from an EMBL/GenBank/DDBJ whole genome shotgun (WGS) entry which is preliminary data.</text>
</comment>
<dbReference type="GO" id="GO:0005737">
    <property type="term" value="C:cytoplasm"/>
    <property type="evidence" value="ECO:0007669"/>
    <property type="project" value="TreeGrafter"/>
</dbReference>
<name>A0A812ZCZ9_9DINO</name>
<dbReference type="AlphaFoldDB" id="A0A812ZCZ9"/>
<evidence type="ECO:0000256" key="1">
    <source>
        <dbReference type="SAM" id="MobiDB-lite"/>
    </source>
</evidence>
<dbReference type="PANTHER" id="PTHR12436">
    <property type="entry name" value="80 KDA MCM3-ASSOCIATED PROTEIN"/>
    <property type="match status" value="1"/>
</dbReference>
<accession>A0A812ZCZ9</accession>
<gene>
    <name evidence="3" type="primary">Mcm3ap</name>
    <name evidence="3" type="ORF">SNEC2469_LOCUS24405</name>
</gene>
<proteinExistence type="predicted"/>
<dbReference type="Gene3D" id="1.25.40.990">
    <property type="match status" value="1"/>
</dbReference>
<reference evidence="3" key="1">
    <citation type="submission" date="2021-02" db="EMBL/GenBank/DDBJ databases">
        <authorList>
            <person name="Dougan E. K."/>
            <person name="Rhodes N."/>
            <person name="Thang M."/>
            <person name="Chan C."/>
        </authorList>
    </citation>
    <scope>NUCLEOTIDE SEQUENCE</scope>
</reference>